<proteinExistence type="predicted"/>
<sequence>MASSPWTDGIMHRPRLMIGRNASAQVGAATSRPERGLFVSVPCGPTFGVTQTPNDKALIPTLACRRTIGPGCVGVGGGLCCRPQQDTQSPQSVHTSAKTHLPARAQLTLARRHNKALVVLLVTTRSDYHFWPSRVVALTTAQTPPPAAQPGRGGEGSRAAGAMGRCVVASLLRLSVIVAGRMGSQSEGV</sequence>
<reference evidence="1" key="1">
    <citation type="submission" date="2018-11" db="EMBL/GenBank/DDBJ databases">
        <authorList>
            <consortium name="Pathogen Informatics"/>
        </authorList>
    </citation>
    <scope>NUCLEOTIDE SEQUENCE</scope>
</reference>
<dbReference type="Proteomes" id="UP000784294">
    <property type="component" value="Unassembled WGS sequence"/>
</dbReference>
<dbReference type="AlphaFoldDB" id="A0A3S5BSU1"/>
<evidence type="ECO:0000313" key="1">
    <source>
        <dbReference type="EMBL" id="VEL16748.1"/>
    </source>
</evidence>
<accession>A0A3S5BSU1</accession>
<comment type="caution">
    <text evidence="1">The sequence shown here is derived from an EMBL/GenBank/DDBJ whole genome shotgun (WGS) entry which is preliminary data.</text>
</comment>
<evidence type="ECO:0000313" key="2">
    <source>
        <dbReference type="Proteomes" id="UP000784294"/>
    </source>
</evidence>
<gene>
    <name evidence="1" type="ORF">PXEA_LOCUS10188</name>
</gene>
<protein>
    <submittedName>
        <fullName evidence="1">Uncharacterized protein</fullName>
    </submittedName>
</protein>
<name>A0A3S5BSU1_9PLAT</name>
<keyword evidence="2" id="KW-1185">Reference proteome</keyword>
<organism evidence="1 2">
    <name type="scientific">Protopolystoma xenopodis</name>
    <dbReference type="NCBI Taxonomy" id="117903"/>
    <lineage>
        <taxon>Eukaryota</taxon>
        <taxon>Metazoa</taxon>
        <taxon>Spiralia</taxon>
        <taxon>Lophotrochozoa</taxon>
        <taxon>Platyhelminthes</taxon>
        <taxon>Monogenea</taxon>
        <taxon>Polyopisthocotylea</taxon>
        <taxon>Polystomatidea</taxon>
        <taxon>Polystomatidae</taxon>
        <taxon>Protopolystoma</taxon>
    </lineage>
</organism>
<dbReference type="EMBL" id="CAAALY010029706">
    <property type="protein sequence ID" value="VEL16748.1"/>
    <property type="molecule type" value="Genomic_DNA"/>
</dbReference>